<reference evidence="1 2" key="1">
    <citation type="submission" date="2020-08" db="EMBL/GenBank/DDBJ databases">
        <title>Genomic Encyclopedia of Type Strains, Phase IV (KMG-IV): sequencing the most valuable type-strain genomes for metagenomic binning, comparative biology and taxonomic classification.</title>
        <authorList>
            <person name="Goeker M."/>
        </authorList>
    </citation>
    <scope>NUCLEOTIDE SEQUENCE [LARGE SCALE GENOMIC DNA]</scope>
    <source>
        <strain evidence="1 2">DSM 22975</strain>
    </source>
</reference>
<dbReference type="RefSeq" id="WP_188026525.1">
    <property type="nucleotide sequence ID" value="NZ_JACHGR010000005.1"/>
</dbReference>
<evidence type="ECO:0000313" key="2">
    <source>
        <dbReference type="Proteomes" id="UP000585721"/>
    </source>
</evidence>
<dbReference type="AlphaFoldDB" id="A0A841G9Q8"/>
<keyword evidence="2" id="KW-1185">Reference proteome</keyword>
<accession>A0A841G9Q8</accession>
<organism evidence="1 2">
    <name type="scientific">Tolumonas osonensis</name>
    <dbReference type="NCBI Taxonomy" id="675874"/>
    <lineage>
        <taxon>Bacteria</taxon>
        <taxon>Pseudomonadati</taxon>
        <taxon>Pseudomonadota</taxon>
        <taxon>Gammaproteobacteria</taxon>
        <taxon>Aeromonadales</taxon>
        <taxon>Aeromonadaceae</taxon>
        <taxon>Tolumonas</taxon>
    </lineage>
</organism>
<dbReference type="EMBL" id="JACHGR010000005">
    <property type="protein sequence ID" value="MBB6055778.1"/>
    <property type="molecule type" value="Genomic_DNA"/>
</dbReference>
<evidence type="ECO:0000313" key="1">
    <source>
        <dbReference type="EMBL" id="MBB6055778.1"/>
    </source>
</evidence>
<proteinExistence type="predicted"/>
<gene>
    <name evidence="1" type="ORF">HNR75_001696</name>
</gene>
<protein>
    <submittedName>
        <fullName evidence="1">Uncharacterized protein</fullName>
    </submittedName>
</protein>
<dbReference type="Proteomes" id="UP000585721">
    <property type="component" value="Unassembled WGS sequence"/>
</dbReference>
<sequence>MFRFHCEGFNGERADVSVLAVDWSIPGDVTFSCNDDTFACLLLSGCKSDSGGFFNLLAGTKPMYVEQWLEYLQEQQKIRQVSLKITLPDDEAYNEALGLTEEKIQQLLPLIFKVGGFNRLQLNRYLKQRSNPATLSTRYGPAELQRYRILNDIIRLLNKLRR</sequence>
<comment type="caution">
    <text evidence="1">The sequence shown here is derived from an EMBL/GenBank/DDBJ whole genome shotgun (WGS) entry which is preliminary data.</text>
</comment>
<name>A0A841G9Q8_9GAMM</name>